<keyword evidence="5" id="KW-1185">Reference proteome</keyword>
<evidence type="ECO:0000313" key="4">
    <source>
        <dbReference type="EMBL" id="KAG9467831.1"/>
    </source>
</evidence>
<evidence type="ECO:0000256" key="2">
    <source>
        <dbReference type="ARBA" id="ARBA00022734"/>
    </source>
</evidence>
<dbReference type="Gene3D" id="2.100.10.30">
    <property type="entry name" value="Jacalin-like lectin domain"/>
    <property type="match status" value="1"/>
</dbReference>
<dbReference type="InterPro" id="IPR001229">
    <property type="entry name" value="Jacalin-like_lectin_dom"/>
</dbReference>
<dbReference type="EMBL" id="WNTK01001170">
    <property type="protein sequence ID" value="KAG9467831.1"/>
    <property type="molecule type" value="Genomic_DNA"/>
</dbReference>
<sequence length="101" mass="11473">IQIRYGNNWSEYRGDSILGDLEEIFLRPGEDIIQVSGKHTTYLTKLVFFTNKGRNFPFGKDYGTSFNAVPLHPHTVLRFISGRSGLLINAIGFHWDNPSSD</sequence>
<reference evidence="4" key="1">
    <citation type="thesis" date="2020" institute="ProQuest LLC" country="789 East Eisenhower Parkway, Ann Arbor, MI, USA">
        <title>Comparative Genomics and Chromosome Evolution.</title>
        <authorList>
            <person name="Mudd A.B."/>
        </authorList>
    </citation>
    <scope>NUCLEOTIDE SEQUENCE</scope>
    <source>
        <strain evidence="4">HN-11 Male</strain>
        <tissue evidence="4">Kidney and liver</tissue>
    </source>
</reference>
<gene>
    <name evidence="4" type="ORF">GDO78_014212</name>
</gene>
<dbReference type="PANTHER" id="PTHR33589">
    <property type="entry name" value="OS11G0524900 PROTEIN"/>
    <property type="match status" value="1"/>
</dbReference>
<name>A0A8J6EEX4_ELECQ</name>
<dbReference type="Proteomes" id="UP000770717">
    <property type="component" value="Unassembled WGS sequence"/>
</dbReference>
<dbReference type="Pfam" id="PF01419">
    <property type="entry name" value="Jacalin"/>
    <property type="match status" value="1"/>
</dbReference>
<dbReference type="PANTHER" id="PTHR33589:SF4">
    <property type="entry name" value="ZYMOGEN GRANULE MEMBRANE PROTEIN 16"/>
    <property type="match status" value="1"/>
</dbReference>
<feature type="domain" description="Jacalin-type lectin" evidence="3">
    <location>
        <begin position="1"/>
        <end position="97"/>
    </location>
</feature>
<dbReference type="AlphaFoldDB" id="A0A8J6EEX4"/>
<dbReference type="InterPro" id="IPR036404">
    <property type="entry name" value="Jacalin-like_lectin_dom_sf"/>
</dbReference>
<dbReference type="PROSITE" id="PS51752">
    <property type="entry name" value="JACALIN_LECTIN"/>
    <property type="match status" value="1"/>
</dbReference>
<evidence type="ECO:0000313" key="5">
    <source>
        <dbReference type="Proteomes" id="UP000770717"/>
    </source>
</evidence>
<dbReference type="SMART" id="SM00915">
    <property type="entry name" value="Jacalin"/>
    <property type="match status" value="1"/>
</dbReference>
<evidence type="ECO:0000259" key="3">
    <source>
        <dbReference type="PROSITE" id="PS51752"/>
    </source>
</evidence>
<keyword evidence="2" id="KW-0430">Lectin</keyword>
<dbReference type="SUPFAM" id="SSF51101">
    <property type="entry name" value="Mannose-binding lectins"/>
    <property type="match status" value="1"/>
</dbReference>
<evidence type="ECO:0000256" key="1">
    <source>
        <dbReference type="ARBA" id="ARBA00022729"/>
    </source>
</evidence>
<accession>A0A8J6EEX4</accession>
<protein>
    <recommendedName>
        <fullName evidence="3">Jacalin-type lectin domain-containing protein</fullName>
    </recommendedName>
</protein>
<organism evidence="4 5">
    <name type="scientific">Eleutherodactylus coqui</name>
    <name type="common">Puerto Rican coqui</name>
    <dbReference type="NCBI Taxonomy" id="57060"/>
    <lineage>
        <taxon>Eukaryota</taxon>
        <taxon>Metazoa</taxon>
        <taxon>Chordata</taxon>
        <taxon>Craniata</taxon>
        <taxon>Vertebrata</taxon>
        <taxon>Euteleostomi</taxon>
        <taxon>Amphibia</taxon>
        <taxon>Batrachia</taxon>
        <taxon>Anura</taxon>
        <taxon>Neobatrachia</taxon>
        <taxon>Hyloidea</taxon>
        <taxon>Eleutherodactylidae</taxon>
        <taxon>Eleutherodactylinae</taxon>
        <taxon>Eleutherodactylus</taxon>
        <taxon>Eleutherodactylus</taxon>
    </lineage>
</organism>
<feature type="non-terminal residue" evidence="4">
    <location>
        <position position="1"/>
    </location>
</feature>
<keyword evidence="1" id="KW-0732">Signal</keyword>
<dbReference type="InterPro" id="IPR052321">
    <property type="entry name" value="PolyBind_ProtTraffic"/>
</dbReference>
<proteinExistence type="predicted"/>
<dbReference type="OrthoDB" id="2415936at2759"/>
<dbReference type="GO" id="GO:0030246">
    <property type="term" value="F:carbohydrate binding"/>
    <property type="evidence" value="ECO:0007669"/>
    <property type="project" value="UniProtKB-KW"/>
</dbReference>
<comment type="caution">
    <text evidence="4">The sequence shown here is derived from an EMBL/GenBank/DDBJ whole genome shotgun (WGS) entry which is preliminary data.</text>
</comment>